<feature type="compositionally biased region" description="Low complexity" evidence="9">
    <location>
        <begin position="145"/>
        <end position="154"/>
    </location>
</feature>
<dbReference type="OrthoDB" id="8062037at2759"/>
<evidence type="ECO:0000256" key="3">
    <source>
        <dbReference type="ARBA" id="ARBA00022679"/>
    </source>
</evidence>
<name>A0A6A6JU19_WESOR</name>
<gene>
    <name evidence="11" type="ORF">EI97DRAFT_170292</name>
</gene>
<keyword evidence="3" id="KW-0808">Transferase</keyword>
<dbReference type="RefSeq" id="XP_033656775.1">
    <property type="nucleotide sequence ID" value="XM_033793410.1"/>
</dbReference>
<dbReference type="InterPro" id="IPR051834">
    <property type="entry name" value="RING_finger_E3_ligase"/>
</dbReference>
<proteinExistence type="predicted"/>
<feature type="region of interest" description="Disordered" evidence="9">
    <location>
        <begin position="171"/>
        <end position="216"/>
    </location>
</feature>
<dbReference type="GO" id="GO:0061630">
    <property type="term" value="F:ubiquitin protein ligase activity"/>
    <property type="evidence" value="ECO:0007669"/>
    <property type="project" value="UniProtKB-EC"/>
</dbReference>
<feature type="region of interest" description="Disordered" evidence="9">
    <location>
        <begin position="134"/>
        <end position="155"/>
    </location>
</feature>
<accession>A0A6A6JU19</accession>
<dbReference type="Pfam" id="PF13639">
    <property type="entry name" value="zf-RING_2"/>
    <property type="match status" value="1"/>
</dbReference>
<protein>
    <recommendedName>
        <fullName evidence="2">RING-type E3 ubiquitin transferase</fullName>
        <ecNumber evidence="2">2.3.2.27</ecNumber>
    </recommendedName>
</protein>
<feature type="domain" description="RING-type" evidence="10">
    <location>
        <begin position="348"/>
        <end position="389"/>
    </location>
</feature>
<dbReference type="FunFam" id="3.30.40.10:FF:000127">
    <property type="entry name" value="E3 ubiquitin-protein ligase RNF181"/>
    <property type="match status" value="1"/>
</dbReference>
<dbReference type="GO" id="GO:0016567">
    <property type="term" value="P:protein ubiquitination"/>
    <property type="evidence" value="ECO:0007669"/>
    <property type="project" value="UniProtKB-ARBA"/>
</dbReference>
<evidence type="ECO:0000256" key="4">
    <source>
        <dbReference type="ARBA" id="ARBA00022723"/>
    </source>
</evidence>
<dbReference type="PROSITE" id="PS50089">
    <property type="entry name" value="ZF_RING_2"/>
    <property type="match status" value="1"/>
</dbReference>
<dbReference type="InterPro" id="IPR001841">
    <property type="entry name" value="Znf_RING"/>
</dbReference>
<evidence type="ECO:0000256" key="5">
    <source>
        <dbReference type="ARBA" id="ARBA00022771"/>
    </source>
</evidence>
<dbReference type="AlphaFoldDB" id="A0A6A6JU19"/>
<feature type="region of interest" description="Disordered" evidence="9">
    <location>
        <begin position="312"/>
        <end position="332"/>
    </location>
</feature>
<dbReference type="PANTHER" id="PTHR45931">
    <property type="entry name" value="SI:CH211-59O9.10"/>
    <property type="match status" value="1"/>
</dbReference>
<dbReference type="EMBL" id="ML986486">
    <property type="protein sequence ID" value="KAF2279236.1"/>
    <property type="molecule type" value="Genomic_DNA"/>
</dbReference>
<keyword evidence="5 8" id="KW-0863">Zinc-finger</keyword>
<evidence type="ECO:0000256" key="8">
    <source>
        <dbReference type="PROSITE-ProRule" id="PRU00175"/>
    </source>
</evidence>
<evidence type="ECO:0000313" key="12">
    <source>
        <dbReference type="Proteomes" id="UP000800097"/>
    </source>
</evidence>
<dbReference type="InterPro" id="IPR013083">
    <property type="entry name" value="Znf_RING/FYVE/PHD"/>
</dbReference>
<dbReference type="Gene3D" id="3.30.40.10">
    <property type="entry name" value="Zinc/RING finger domain, C3HC4 (zinc finger)"/>
    <property type="match status" value="1"/>
</dbReference>
<keyword evidence="4" id="KW-0479">Metal-binding</keyword>
<evidence type="ECO:0000256" key="7">
    <source>
        <dbReference type="ARBA" id="ARBA00022833"/>
    </source>
</evidence>
<dbReference type="GO" id="GO:0006511">
    <property type="term" value="P:ubiquitin-dependent protein catabolic process"/>
    <property type="evidence" value="ECO:0007669"/>
    <property type="project" value="TreeGrafter"/>
</dbReference>
<feature type="compositionally biased region" description="Polar residues" evidence="9">
    <location>
        <begin position="177"/>
        <end position="190"/>
    </location>
</feature>
<dbReference type="EC" id="2.3.2.27" evidence="2"/>
<keyword evidence="7" id="KW-0862">Zinc</keyword>
<evidence type="ECO:0000256" key="1">
    <source>
        <dbReference type="ARBA" id="ARBA00000900"/>
    </source>
</evidence>
<evidence type="ECO:0000256" key="2">
    <source>
        <dbReference type="ARBA" id="ARBA00012483"/>
    </source>
</evidence>
<feature type="region of interest" description="Disordered" evidence="9">
    <location>
        <begin position="1"/>
        <end position="20"/>
    </location>
</feature>
<keyword evidence="12" id="KW-1185">Reference proteome</keyword>
<evidence type="ECO:0000256" key="9">
    <source>
        <dbReference type="SAM" id="MobiDB-lite"/>
    </source>
</evidence>
<reference evidence="11" key="1">
    <citation type="journal article" date="2020" name="Stud. Mycol.">
        <title>101 Dothideomycetes genomes: a test case for predicting lifestyles and emergence of pathogens.</title>
        <authorList>
            <person name="Haridas S."/>
            <person name="Albert R."/>
            <person name="Binder M."/>
            <person name="Bloem J."/>
            <person name="Labutti K."/>
            <person name="Salamov A."/>
            <person name="Andreopoulos B."/>
            <person name="Baker S."/>
            <person name="Barry K."/>
            <person name="Bills G."/>
            <person name="Bluhm B."/>
            <person name="Cannon C."/>
            <person name="Castanera R."/>
            <person name="Culley D."/>
            <person name="Daum C."/>
            <person name="Ezra D."/>
            <person name="Gonzalez J."/>
            <person name="Henrissat B."/>
            <person name="Kuo A."/>
            <person name="Liang C."/>
            <person name="Lipzen A."/>
            <person name="Lutzoni F."/>
            <person name="Magnuson J."/>
            <person name="Mondo S."/>
            <person name="Nolan M."/>
            <person name="Ohm R."/>
            <person name="Pangilinan J."/>
            <person name="Park H.-J."/>
            <person name="Ramirez L."/>
            <person name="Alfaro M."/>
            <person name="Sun H."/>
            <person name="Tritt A."/>
            <person name="Yoshinaga Y."/>
            <person name="Zwiers L.-H."/>
            <person name="Turgeon B."/>
            <person name="Goodwin S."/>
            <person name="Spatafora J."/>
            <person name="Crous P."/>
            <person name="Grigoriev I."/>
        </authorList>
    </citation>
    <scope>NUCLEOTIDE SEQUENCE</scope>
    <source>
        <strain evidence="11">CBS 379.55</strain>
    </source>
</reference>
<evidence type="ECO:0000259" key="10">
    <source>
        <dbReference type="PROSITE" id="PS50089"/>
    </source>
</evidence>
<evidence type="ECO:0000256" key="6">
    <source>
        <dbReference type="ARBA" id="ARBA00022786"/>
    </source>
</evidence>
<dbReference type="GeneID" id="54546585"/>
<dbReference type="SMART" id="SM00184">
    <property type="entry name" value="RING"/>
    <property type="match status" value="1"/>
</dbReference>
<sequence>MSQPATESQPPPAQPSGHRDMMFCHECHDEWYRDEHGLTCPECGSDFTEIIEEGNDPRDQHMLDHDHDMDDDSSLPDLEAISPAMRPLFAAMHANQSPHQHDHTHDDPEEPDISSLQFRQVGPGRFSVTGTVFRTVSPPGGGGPPQAARAPNAGSGPFGGLTAILTNLIHGGIAGPQNPTQPAQGSQDHQPGQGGQMDEGAGSQPQAGVPGGAPQVHRFTYTAGARLAPRDPNNPGPRLEPVDELNNVLVGLMAAFGEPPDHHHHEHFHGPPPPINPLIQLFAQMLPGSGQFGDAVYSQEALDRIITQLMEQNASSNAPGPASQKDIDSLPRRKVGVEDLGSEGHAECSICMDEVNVGEEVAELPCHHWFHHACIAAWLGEHDTCPHCRKGITKKNDAPANENSRNQAGSGEGAQASTSIPSMPGAFVTGEGSSENPYVISGSPPAHPHNEDGSGNNGSTTRTDAAGAEDSSAGGGIGERLRRGLFGPPR</sequence>
<dbReference type="GO" id="GO:0005634">
    <property type="term" value="C:nucleus"/>
    <property type="evidence" value="ECO:0007669"/>
    <property type="project" value="TreeGrafter"/>
</dbReference>
<comment type="catalytic activity">
    <reaction evidence="1">
        <text>S-ubiquitinyl-[E2 ubiquitin-conjugating enzyme]-L-cysteine + [acceptor protein]-L-lysine = [E2 ubiquitin-conjugating enzyme]-L-cysteine + N(6)-ubiquitinyl-[acceptor protein]-L-lysine.</text>
        <dbReference type="EC" id="2.3.2.27"/>
    </reaction>
</comment>
<feature type="compositionally biased region" description="Polar residues" evidence="9">
    <location>
        <begin position="453"/>
        <end position="463"/>
    </location>
</feature>
<organism evidence="11 12">
    <name type="scientific">Westerdykella ornata</name>
    <dbReference type="NCBI Taxonomy" id="318751"/>
    <lineage>
        <taxon>Eukaryota</taxon>
        <taxon>Fungi</taxon>
        <taxon>Dikarya</taxon>
        <taxon>Ascomycota</taxon>
        <taxon>Pezizomycotina</taxon>
        <taxon>Dothideomycetes</taxon>
        <taxon>Pleosporomycetidae</taxon>
        <taxon>Pleosporales</taxon>
        <taxon>Sporormiaceae</taxon>
        <taxon>Westerdykella</taxon>
    </lineage>
</organism>
<dbReference type="PANTHER" id="PTHR45931:SF3">
    <property type="entry name" value="RING ZINC FINGER-CONTAINING PROTEIN"/>
    <property type="match status" value="1"/>
</dbReference>
<dbReference type="SUPFAM" id="SSF57850">
    <property type="entry name" value="RING/U-box"/>
    <property type="match status" value="1"/>
</dbReference>
<feature type="compositionally biased region" description="Polar residues" evidence="9">
    <location>
        <begin position="401"/>
        <end position="421"/>
    </location>
</feature>
<evidence type="ECO:0000313" key="11">
    <source>
        <dbReference type="EMBL" id="KAF2279236.1"/>
    </source>
</evidence>
<dbReference type="GO" id="GO:0008270">
    <property type="term" value="F:zinc ion binding"/>
    <property type="evidence" value="ECO:0007669"/>
    <property type="project" value="UniProtKB-KW"/>
</dbReference>
<dbReference type="Proteomes" id="UP000800097">
    <property type="component" value="Unassembled WGS sequence"/>
</dbReference>
<keyword evidence="6" id="KW-0833">Ubl conjugation pathway</keyword>
<feature type="region of interest" description="Disordered" evidence="9">
    <location>
        <begin position="392"/>
        <end position="490"/>
    </location>
</feature>